<dbReference type="Gene3D" id="1.10.238.10">
    <property type="entry name" value="EF-hand"/>
    <property type="match status" value="4"/>
</dbReference>
<dbReference type="GO" id="GO:0005509">
    <property type="term" value="F:calcium ion binding"/>
    <property type="evidence" value="ECO:0007669"/>
    <property type="project" value="InterPro"/>
</dbReference>
<feature type="domain" description="EF-hand" evidence="3">
    <location>
        <begin position="231"/>
        <end position="258"/>
    </location>
</feature>
<evidence type="ECO:0000313" key="4">
    <source>
        <dbReference type="EMBL" id="KFK41774.1"/>
    </source>
</evidence>
<feature type="domain" description="EF-hand" evidence="3">
    <location>
        <begin position="263"/>
        <end position="298"/>
    </location>
</feature>
<dbReference type="EMBL" id="CM002870">
    <property type="protein sequence ID" value="KFK41774.1"/>
    <property type="molecule type" value="Genomic_DNA"/>
</dbReference>
<protein>
    <recommendedName>
        <fullName evidence="3">EF-hand domain-containing protein</fullName>
    </recommendedName>
</protein>
<dbReference type="Gramene" id="KFK41774">
    <property type="protein sequence ID" value="KFK41774"/>
    <property type="gene ID" value="AALP_AA2G170500"/>
</dbReference>
<dbReference type="eggNOG" id="KOG0027">
    <property type="taxonomic scope" value="Eukaryota"/>
</dbReference>
<dbReference type="OMA" id="NENVEFG"/>
<gene>
    <name evidence="4" type="ordered locus">AALP_Aa2g170500</name>
</gene>
<dbReference type="PANTHER" id="PTHR23050">
    <property type="entry name" value="CALCIUM BINDING PROTEIN"/>
    <property type="match status" value="1"/>
</dbReference>
<dbReference type="FunFam" id="1.10.238.10:FF:000003">
    <property type="entry name" value="Calmodulin A"/>
    <property type="match status" value="2"/>
</dbReference>
<evidence type="ECO:0000256" key="2">
    <source>
        <dbReference type="ARBA" id="ARBA00022837"/>
    </source>
</evidence>
<sequence>MESIGEKITGDELKEMIREVDLDGNGRLKYDDEFAKVMMAKMDVKVRYFATDVTLSKEEEEEMRERFMVGDKDRNGFITEAEFRYVMTRDGSKITDDEVNNIIRGADVDGDGQLSYDEFVKLMIKMDAEGKYFATDVTLTKEEEEEMRGRFRSGDVNNDGFITAEELLYAVRKTGAKITEADVKNAIGAVDDNGDGRLSYDEFVKYMMTVKMFEEAAKGHNLVTNVDLSREDENTLRQIYVCYDVDKDGFISAAEFQRKWENVTDEDVSRLVKKYDADGDGRLNYDEYVKIMMEIRANAATARKVTAYVSQKVNRFVKFVVKTFV</sequence>
<feature type="domain" description="EF-hand" evidence="3">
    <location>
        <begin position="58"/>
        <end position="93"/>
    </location>
</feature>
<dbReference type="SUPFAM" id="SSF47473">
    <property type="entry name" value="EF-hand"/>
    <property type="match status" value="3"/>
</dbReference>
<dbReference type="InterPro" id="IPR002048">
    <property type="entry name" value="EF_hand_dom"/>
</dbReference>
<dbReference type="GO" id="GO:0043226">
    <property type="term" value="C:organelle"/>
    <property type="evidence" value="ECO:0007669"/>
    <property type="project" value="UniProtKB-ARBA"/>
</dbReference>
<keyword evidence="2" id="KW-0106">Calcium</keyword>
<reference evidence="5" key="1">
    <citation type="journal article" date="2015" name="Nat. Plants">
        <title>Genome expansion of Arabis alpina linked with retrotransposition and reduced symmetric DNA methylation.</title>
        <authorList>
            <person name="Willing E.M."/>
            <person name="Rawat V."/>
            <person name="Mandakova T."/>
            <person name="Maumus F."/>
            <person name="James G.V."/>
            <person name="Nordstroem K.J."/>
            <person name="Becker C."/>
            <person name="Warthmann N."/>
            <person name="Chica C."/>
            <person name="Szarzynska B."/>
            <person name="Zytnicki M."/>
            <person name="Albani M.C."/>
            <person name="Kiefer C."/>
            <person name="Bergonzi S."/>
            <person name="Castaings L."/>
            <person name="Mateos J.L."/>
            <person name="Berns M.C."/>
            <person name="Bujdoso N."/>
            <person name="Piofczyk T."/>
            <person name="de Lorenzo L."/>
            <person name="Barrero-Sicilia C."/>
            <person name="Mateos I."/>
            <person name="Piednoel M."/>
            <person name="Hagmann J."/>
            <person name="Chen-Min-Tao R."/>
            <person name="Iglesias-Fernandez R."/>
            <person name="Schuster S.C."/>
            <person name="Alonso-Blanco C."/>
            <person name="Roudier F."/>
            <person name="Carbonero P."/>
            <person name="Paz-Ares J."/>
            <person name="Davis S.J."/>
            <person name="Pecinka A."/>
            <person name="Quesneville H."/>
            <person name="Colot V."/>
            <person name="Lysak M.A."/>
            <person name="Weigel D."/>
            <person name="Coupland G."/>
            <person name="Schneeberger K."/>
        </authorList>
    </citation>
    <scope>NUCLEOTIDE SEQUENCE [LARGE SCALE GENOMIC DNA]</scope>
    <source>
        <strain evidence="5">cv. Pajares</strain>
    </source>
</reference>
<dbReference type="AlphaFoldDB" id="A0A087HI22"/>
<dbReference type="PROSITE" id="PS50222">
    <property type="entry name" value="EF_HAND_2"/>
    <property type="match status" value="6"/>
</dbReference>
<evidence type="ECO:0000259" key="3">
    <source>
        <dbReference type="PROSITE" id="PS50222"/>
    </source>
</evidence>
<dbReference type="InterPro" id="IPR018247">
    <property type="entry name" value="EF_Hand_1_Ca_BS"/>
</dbReference>
<dbReference type="InterPro" id="IPR011992">
    <property type="entry name" value="EF-hand-dom_pair"/>
</dbReference>
<accession>A0A087HI22</accession>
<keyword evidence="1" id="KW-0677">Repeat</keyword>
<dbReference type="Proteomes" id="UP000029120">
    <property type="component" value="Chromosome 2"/>
</dbReference>
<name>A0A087HI22_ARAAL</name>
<dbReference type="InterPro" id="IPR050145">
    <property type="entry name" value="Centrin_CML-like"/>
</dbReference>
<organism evidence="4 5">
    <name type="scientific">Arabis alpina</name>
    <name type="common">Alpine rock-cress</name>
    <dbReference type="NCBI Taxonomy" id="50452"/>
    <lineage>
        <taxon>Eukaryota</taxon>
        <taxon>Viridiplantae</taxon>
        <taxon>Streptophyta</taxon>
        <taxon>Embryophyta</taxon>
        <taxon>Tracheophyta</taxon>
        <taxon>Spermatophyta</taxon>
        <taxon>Magnoliopsida</taxon>
        <taxon>eudicotyledons</taxon>
        <taxon>Gunneridae</taxon>
        <taxon>Pentapetalae</taxon>
        <taxon>rosids</taxon>
        <taxon>malvids</taxon>
        <taxon>Brassicales</taxon>
        <taxon>Brassicaceae</taxon>
        <taxon>Arabideae</taxon>
        <taxon>Arabis</taxon>
    </lineage>
</organism>
<keyword evidence="5" id="KW-1185">Reference proteome</keyword>
<dbReference type="Pfam" id="PF13499">
    <property type="entry name" value="EF-hand_7"/>
    <property type="match status" value="3"/>
</dbReference>
<dbReference type="Pfam" id="PF13833">
    <property type="entry name" value="EF-hand_8"/>
    <property type="match status" value="1"/>
</dbReference>
<dbReference type="PROSITE" id="PS00018">
    <property type="entry name" value="EF_HAND_1"/>
    <property type="match status" value="5"/>
</dbReference>
<feature type="domain" description="EF-hand" evidence="3">
    <location>
        <begin position="94"/>
        <end position="129"/>
    </location>
</feature>
<feature type="domain" description="EF-hand" evidence="3">
    <location>
        <begin position="142"/>
        <end position="177"/>
    </location>
</feature>
<evidence type="ECO:0000256" key="1">
    <source>
        <dbReference type="ARBA" id="ARBA00022737"/>
    </source>
</evidence>
<dbReference type="FunFam" id="1.10.238.10:FF:000178">
    <property type="entry name" value="Calmodulin-2 A"/>
    <property type="match status" value="1"/>
</dbReference>
<dbReference type="SMART" id="SM00054">
    <property type="entry name" value="EFh"/>
    <property type="match status" value="7"/>
</dbReference>
<dbReference type="OrthoDB" id="1041959at2759"/>
<feature type="domain" description="EF-hand" evidence="3">
    <location>
        <begin position="178"/>
        <end position="213"/>
    </location>
</feature>
<evidence type="ECO:0000313" key="5">
    <source>
        <dbReference type="Proteomes" id="UP000029120"/>
    </source>
</evidence>
<proteinExistence type="predicted"/>